<protein>
    <recommendedName>
        <fullName evidence="8">Peptidase M1 leukotriene A4 hydrolase/aminopeptidase C-terminal domain-containing protein</fullName>
    </recommendedName>
</protein>
<reference evidence="9" key="1">
    <citation type="submission" date="2023-07" db="EMBL/GenBank/DDBJ databases">
        <title>Chromosome-level genome assembly of Artemia franciscana.</title>
        <authorList>
            <person name="Jo E."/>
        </authorList>
    </citation>
    <scope>NUCLEOTIDE SEQUENCE</scope>
    <source>
        <tissue evidence="9">Whole body</tissue>
    </source>
</reference>
<dbReference type="AlphaFoldDB" id="A0AA88LHY1"/>
<dbReference type="InterPro" id="IPR027268">
    <property type="entry name" value="Peptidase_M4/M1_CTD_sf"/>
</dbReference>
<name>A0AA88LHY1_ARTSF</name>
<accession>A0AA88LHY1</accession>
<organism evidence="9 10">
    <name type="scientific">Artemia franciscana</name>
    <name type="common">Brine shrimp</name>
    <name type="synonym">Artemia sanfranciscana</name>
    <dbReference type="NCBI Taxonomy" id="6661"/>
    <lineage>
        <taxon>Eukaryota</taxon>
        <taxon>Metazoa</taxon>
        <taxon>Ecdysozoa</taxon>
        <taxon>Arthropoda</taxon>
        <taxon>Crustacea</taxon>
        <taxon>Branchiopoda</taxon>
        <taxon>Anostraca</taxon>
        <taxon>Artemiidae</taxon>
        <taxon>Artemia</taxon>
    </lineage>
</organism>
<dbReference type="GO" id="GO:0006508">
    <property type="term" value="P:proteolysis"/>
    <property type="evidence" value="ECO:0007669"/>
    <property type="project" value="UniProtKB-KW"/>
</dbReference>
<dbReference type="Gene3D" id="1.10.390.10">
    <property type="entry name" value="Neutral Protease Domain 2"/>
    <property type="match status" value="1"/>
</dbReference>
<keyword evidence="4" id="KW-0479">Metal-binding</keyword>
<dbReference type="GO" id="GO:0005730">
    <property type="term" value="C:nucleolus"/>
    <property type="evidence" value="ECO:0007669"/>
    <property type="project" value="InterPro"/>
</dbReference>
<sequence>MAQQNLPMLSKNDGFRIQHQSFNCYFDFTAFTVKIKSILHIQALKETNVFIFDAYSVNIFNIYVKRSFKICSVISWAYDEFTHSVTVYFDKFCNSMGDLVIEILYSALKEGPSLLWRKDSMSKMVCFSCGSPYNNRSIFISHDRPDAEHTWEAEITVPSEYTVLMSGEANSISESLYTKTFRFKSTIATPISTLAIALGIFGTVSVNNWCKIYGPAMLLSKIHLSTLSYINQSLEEIQKLLGPIPFSQWDIVIVPRCFSNLGFSSPYLAIVSPSTVIGKGLVSKISHEAIHLWYGCSVGLCNWNEDWFTEGIATYFEEYIHKIVLKKLGVQDYQEIAQIRKYMILKRYFDECSNEGTELDRKYIHFLTKESGDYVADGLAYSRSFSQYHYVTGYLIFDKLVCQIGSENFVKFVRTFAENNASRSVLAGDFFQGIKNLYDVPEDLYEIESSRQLMQIHKKVLNELNIKKVIDRILRCLSDKKKRKMADLSKLSNQYESEPLCYLLDMILDWNVNKIRCHSQLDSLVESCKSENGEVRHRICEVILKYDLKRHCDFITEFLGDFQSLGVYVYNEMWLSAKHWQKHLCRKVYNQLIDEYDHSTKLMLQDIMK</sequence>
<dbReference type="GO" id="GO:0070006">
    <property type="term" value="F:metalloaminopeptidase activity"/>
    <property type="evidence" value="ECO:0007669"/>
    <property type="project" value="InterPro"/>
</dbReference>
<evidence type="ECO:0000256" key="2">
    <source>
        <dbReference type="ARBA" id="ARBA00010136"/>
    </source>
</evidence>
<comment type="caution">
    <text evidence="9">The sequence shown here is derived from an EMBL/GenBank/DDBJ whole genome shotgun (WGS) entry which is preliminary data.</text>
</comment>
<comment type="cofactor">
    <cofactor evidence="1">
        <name>Zn(2+)</name>
        <dbReference type="ChEBI" id="CHEBI:29105"/>
    </cofactor>
</comment>
<dbReference type="Pfam" id="PF17900">
    <property type="entry name" value="Peptidase_M1_N"/>
    <property type="match status" value="1"/>
</dbReference>
<dbReference type="SUPFAM" id="SSF63737">
    <property type="entry name" value="Leukotriene A4 hydrolase N-terminal domain"/>
    <property type="match status" value="1"/>
</dbReference>
<dbReference type="InterPro" id="IPR038502">
    <property type="entry name" value="M1_LTA-4_hydro/amino_C_sf"/>
</dbReference>
<dbReference type="EMBL" id="JAVRJZ010000005">
    <property type="protein sequence ID" value="KAK2722355.1"/>
    <property type="molecule type" value="Genomic_DNA"/>
</dbReference>
<dbReference type="GO" id="GO:0008270">
    <property type="term" value="F:zinc ion binding"/>
    <property type="evidence" value="ECO:0007669"/>
    <property type="project" value="InterPro"/>
</dbReference>
<dbReference type="SMART" id="SM01263">
    <property type="entry name" value="Leuk-A4-hydro_C"/>
    <property type="match status" value="1"/>
</dbReference>
<evidence type="ECO:0000256" key="3">
    <source>
        <dbReference type="ARBA" id="ARBA00022670"/>
    </source>
</evidence>
<evidence type="ECO:0000256" key="4">
    <source>
        <dbReference type="ARBA" id="ARBA00022723"/>
    </source>
</evidence>
<keyword evidence="7" id="KW-0482">Metalloprotease</keyword>
<dbReference type="SUPFAM" id="SSF55486">
    <property type="entry name" value="Metalloproteases ('zincins'), catalytic domain"/>
    <property type="match status" value="1"/>
</dbReference>
<dbReference type="SUPFAM" id="SSF48371">
    <property type="entry name" value="ARM repeat"/>
    <property type="match status" value="1"/>
</dbReference>
<dbReference type="Gene3D" id="2.60.40.1730">
    <property type="entry name" value="tricorn interacting facor f3 domain"/>
    <property type="match status" value="1"/>
</dbReference>
<dbReference type="InterPro" id="IPR042097">
    <property type="entry name" value="Aminopeptidase_N-like_N_sf"/>
</dbReference>
<feature type="domain" description="Peptidase M1 leukotriene A4 hydrolase/aminopeptidase C-terminal" evidence="8">
    <location>
        <begin position="471"/>
        <end position="608"/>
    </location>
</feature>
<dbReference type="Gene3D" id="1.25.40.320">
    <property type="entry name" value="Peptidase M1, leukotriene A4 hydrolase/aminopeptidase C-terminal domain"/>
    <property type="match status" value="1"/>
</dbReference>
<comment type="similarity">
    <text evidence="2">Belongs to the peptidase M1 family.</text>
</comment>
<evidence type="ECO:0000256" key="6">
    <source>
        <dbReference type="ARBA" id="ARBA00022833"/>
    </source>
</evidence>
<keyword evidence="5" id="KW-0378">Hydrolase</keyword>
<keyword evidence="6" id="KW-0862">Zinc</keyword>
<keyword evidence="10" id="KW-1185">Reference proteome</keyword>
<keyword evidence="3" id="KW-0645">Protease</keyword>
<gene>
    <name evidence="9" type="ORF">QYM36_002779</name>
</gene>
<evidence type="ECO:0000256" key="5">
    <source>
        <dbReference type="ARBA" id="ARBA00022801"/>
    </source>
</evidence>
<evidence type="ECO:0000256" key="1">
    <source>
        <dbReference type="ARBA" id="ARBA00001947"/>
    </source>
</evidence>
<dbReference type="InterPro" id="IPR014782">
    <property type="entry name" value="Peptidase_M1_dom"/>
</dbReference>
<dbReference type="PANTHER" id="PTHR46627">
    <property type="entry name" value="AMINOPEPTIDASE O"/>
    <property type="match status" value="1"/>
</dbReference>
<dbReference type="InterPro" id="IPR033577">
    <property type="entry name" value="AOPep"/>
</dbReference>
<dbReference type="InterPro" id="IPR045357">
    <property type="entry name" value="Aminopeptidase_N-like_N"/>
</dbReference>
<dbReference type="PANTHER" id="PTHR46627:SF1">
    <property type="entry name" value="AMINOPEPTIDASE O"/>
    <property type="match status" value="1"/>
</dbReference>
<dbReference type="InterPro" id="IPR016024">
    <property type="entry name" value="ARM-type_fold"/>
</dbReference>
<dbReference type="Proteomes" id="UP001187531">
    <property type="component" value="Unassembled WGS sequence"/>
</dbReference>
<dbReference type="InterPro" id="IPR015211">
    <property type="entry name" value="Peptidase_M1_C"/>
</dbReference>
<evidence type="ECO:0000259" key="8">
    <source>
        <dbReference type="SMART" id="SM01263"/>
    </source>
</evidence>
<evidence type="ECO:0000313" key="10">
    <source>
        <dbReference type="Proteomes" id="UP001187531"/>
    </source>
</evidence>
<dbReference type="Pfam" id="PF01433">
    <property type="entry name" value="Peptidase_M1"/>
    <property type="match status" value="1"/>
</dbReference>
<proteinExistence type="inferred from homology"/>
<evidence type="ECO:0000313" key="9">
    <source>
        <dbReference type="EMBL" id="KAK2722355.1"/>
    </source>
</evidence>
<evidence type="ECO:0000256" key="7">
    <source>
        <dbReference type="ARBA" id="ARBA00023049"/>
    </source>
</evidence>